<dbReference type="Gene3D" id="1.20.1250.20">
    <property type="entry name" value="MFS general substrate transporter like domains"/>
    <property type="match status" value="1"/>
</dbReference>
<dbReference type="AlphaFoldDB" id="A0A1L9S688"/>
<evidence type="ECO:0000256" key="1">
    <source>
        <dbReference type="ARBA" id="ARBA00004141"/>
    </source>
</evidence>
<keyword evidence="4 5" id="KW-0472">Membrane</keyword>
<feature type="transmembrane region" description="Helical" evidence="5">
    <location>
        <begin position="165"/>
        <end position="187"/>
    </location>
</feature>
<keyword evidence="3 5" id="KW-1133">Transmembrane helix</keyword>
<dbReference type="STRING" id="1073090.A0A1L9S688"/>
<feature type="transmembrane region" description="Helical" evidence="5">
    <location>
        <begin position="32"/>
        <end position="55"/>
    </location>
</feature>
<dbReference type="InterPro" id="IPR036259">
    <property type="entry name" value="MFS_trans_sf"/>
</dbReference>
<keyword evidence="2 5" id="KW-0812">Transmembrane</keyword>
<feature type="transmembrane region" description="Helical" evidence="5">
    <location>
        <begin position="199"/>
        <end position="218"/>
    </location>
</feature>
<accession>A0A1L9S688</accession>
<dbReference type="SUPFAM" id="SSF103473">
    <property type="entry name" value="MFS general substrate transporter"/>
    <property type="match status" value="1"/>
</dbReference>
<evidence type="ECO:0000313" key="6">
    <source>
        <dbReference type="EMBL" id="OJJ42679.1"/>
    </source>
</evidence>
<keyword evidence="7" id="KW-1185">Reference proteome</keyword>
<feature type="transmembrane region" description="Helical" evidence="5">
    <location>
        <begin position="125"/>
        <end position="144"/>
    </location>
</feature>
<dbReference type="PANTHER" id="PTHR23294:SF59">
    <property type="entry name" value="UNC93-LIKE PROTEIN C922.05C"/>
    <property type="match status" value="1"/>
</dbReference>
<feature type="transmembrane region" description="Helical" evidence="5">
    <location>
        <begin position="75"/>
        <end position="94"/>
    </location>
</feature>
<dbReference type="OrthoDB" id="196103at2759"/>
<dbReference type="PANTHER" id="PTHR23294">
    <property type="entry name" value="ET TRANSLATION PRODUCT-RELATED"/>
    <property type="match status" value="1"/>
</dbReference>
<dbReference type="Proteomes" id="UP000184188">
    <property type="component" value="Unassembled WGS sequence"/>
</dbReference>
<evidence type="ECO:0000256" key="5">
    <source>
        <dbReference type="SAM" id="Phobius"/>
    </source>
</evidence>
<feature type="transmembrane region" description="Helical" evidence="5">
    <location>
        <begin position="101"/>
        <end position="119"/>
    </location>
</feature>
<feature type="transmembrane region" description="Helical" evidence="5">
    <location>
        <begin position="322"/>
        <end position="342"/>
    </location>
</feature>
<dbReference type="Pfam" id="PF05978">
    <property type="entry name" value="UNC-93"/>
    <property type="match status" value="1"/>
</dbReference>
<organism evidence="6 7">
    <name type="scientific">Penicilliopsis zonata CBS 506.65</name>
    <dbReference type="NCBI Taxonomy" id="1073090"/>
    <lineage>
        <taxon>Eukaryota</taxon>
        <taxon>Fungi</taxon>
        <taxon>Dikarya</taxon>
        <taxon>Ascomycota</taxon>
        <taxon>Pezizomycotina</taxon>
        <taxon>Eurotiomycetes</taxon>
        <taxon>Eurotiomycetidae</taxon>
        <taxon>Eurotiales</taxon>
        <taxon>Aspergillaceae</taxon>
        <taxon>Penicilliopsis</taxon>
    </lineage>
</organism>
<dbReference type="RefSeq" id="XP_022577189.1">
    <property type="nucleotide sequence ID" value="XM_022725228.1"/>
</dbReference>
<evidence type="ECO:0000256" key="3">
    <source>
        <dbReference type="ARBA" id="ARBA00022989"/>
    </source>
</evidence>
<dbReference type="InterPro" id="IPR010291">
    <property type="entry name" value="Ion_channel_UNC-93"/>
</dbReference>
<feature type="transmembrane region" description="Helical" evidence="5">
    <location>
        <begin position="362"/>
        <end position="382"/>
    </location>
</feature>
<feature type="transmembrane region" description="Helical" evidence="5">
    <location>
        <begin position="253"/>
        <end position="272"/>
    </location>
</feature>
<dbReference type="GO" id="GO:0016020">
    <property type="term" value="C:membrane"/>
    <property type="evidence" value="ECO:0007669"/>
    <property type="project" value="UniProtKB-SubCell"/>
</dbReference>
<name>A0A1L9S688_9EURO</name>
<protein>
    <recommendedName>
        <fullName evidence="8">Major facilitator superfamily (MFS) profile domain-containing protein</fullName>
    </recommendedName>
</protein>
<evidence type="ECO:0000256" key="2">
    <source>
        <dbReference type="ARBA" id="ARBA00022692"/>
    </source>
</evidence>
<proteinExistence type="predicted"/>
<sequence length="485" mass="53816">MSETETHVTHEEIPRPPGWMYKSFRIGRWQTGWYASPRIQLGLVAFVCFMCPGMYNALGGLGGAGRASTGLADNMAVATYSTFAVVGFFAGSIVNRIGVRLALSLGGVGYVIYSVSLLVSEHAHVGGFNIFAGALLGVCAGLLWSAQGCIMLSYPAEQEKGRYFAWFWAIFNVGGCIGSLIPLGQNIHVKTQKTVTDGTYIAFIVLMFFGMVLALFLCDADKIVRKDGSRVILKKNPSWKSELLGLWETLRDAPYVVLLFPMFWSSNWFYTYQMNGINSAYFDTRTKALNGFLYWFAEIVGAAIMGPLLDSSRFRRSVRARIGLVALFALTMIIWGCGYIWQKKYTRATVEASDFVSMDWSTPGYVGPMFLYFFYGLYDTIWQSQVYWYMGALSNSGRRSANLAGFYKGLQSAGAAVMWSLDANKLPYMSEWASNWALLSGSLLIAAPVAFYKIRDHIPVEDELQGTDETLEDVLPVGHPEKATA</sequence>
<evidence type="ECO:0008006" key="8">
    <source>
        <dbReference type="Google" id="ProtNLM"/>
    </source>
</evidence>
<gene>
    <name evidence="6" type="ORF">ASPZODRAFT_147092</name>
</gene>
<reference evidence="7" key="1">
    <citation type="journal article" date="2017" name="Genome Biol.">
        <title>Comparative genomics reveals high biological diversity and specific adaptations in the industrially and medically important fungal genus Aspergillus.</title>
        <authorList>
            <person name="de Vries R.P."/>
            <person name="Riley R."/>
            <person name="Wiebenga A."/>
            <person name="Aguilar-Osorio G."/>
            <person name="Amillis S."/>
            <person name="Uchima C.A."/>
            <person name="Anderluh G."/>
            <person name="Asadollahi M."/>
            <person name="Askin M."/>
            <person name="Barry K."/>
            <person name="Battaglia E."/>
            <person name="Bayram O."/>
            <person name="Benocci T."/>
            <person name="Braus-Stromeyer S.A."/>
            <person name="Caldana C."/>
            <person name="Canovas D."/>
            <person name="Cerqueira G.C."/>
            <person name="Chen F."/>
            <person name="Chen W."/>
            <person name="Choi C."/>
            <person name="Clum A."/>
            <person name="Dos Santos R.A."/>
            <person name="Damasio A.R."/>
            <person name="Diallinas G."/>
            <person name="Emri T."/>
            <person name="Fekete E."/>
            <person name="Flipphi M."/>
            <person name="Freyberg S."/>
            <person name="Gallo A."/>
            <person name="Gournas C."/>
            <person name="Habgood R."/>
            <person name="Hainaut M."/>
            <person name="Harispe M.L."/>
            <person name="Henrissat B."/>
            <person name="Hilden K.S."/>
            <person name="Hope R."/>
            <person name="Hossain A."/>
            <person name="Karabika E."/>
            <person name="Karaffa L."/>
            <person name="Karanyi Z."/>
            <person name="Krasevec N."/>
            <person name="Kuo A."/>
            <person name="Kusch H."/>
            <person name="LaButti K."/>
            <person name="Lagendijk E.L."/>
            <person name="Lapidus A."/>
            <person name="Levasseur A."/>
            <person name="Lindquist E."/>
            <person name="Lipzen A."/>
            <person name="Logrieco A.F."/>
            <person name="MacCabe A."/>
            <person name="Maekelae M.R."/>
            <person name="Malavazi I."/>
            <person name="Melin P."/>
            <person name="Meyer V."/>
            <person name="Mielnichuk N."/>
            <person name="Miskei M."/>
            <person name="Molnar A.P."/>
            <person name="Mule G."/>
            <person name="Ngan C.Y."/>
            <person name="Orejas M."/>
            <person name="Orosz E."/>
            <person name="Ouedraogo J.P."/>
            <person name="Overkamp K.M."/>
            <person name="Park H.-S."/>
            <person name="Perrone G."/>
            <person name="Piumi F."/>
            <person name="Punt P.J."/>
            <person name="Ram A.F."/>
            <person name="Ramon A."/>
            <person name="Rauscher S."/>
            <person name="Record E."/>
            <person name="Riano-Pachon D.M."/>
            <person name="Robert V."/>
            <person name="Roehrig J."/>
            <person name="Ruller R."/>
            <person name="Salamov A."/>
            <person name="Salih N.S."/>
            <person name="Samson R.A."/>
            <person name="Sandor E."/>
            <person name="Sanguinetti M."/>
            <person name="Schuetze T."/>
            <person name="Sepcic K."/>
            <person name="Shelest E."/>
            <person name="Sherlock G."/>
            <person name="Sophianopoulou V."/>
            <person name="Squina F.M."/>
            <person name="Sun H."/>
            <person name="Susca A."/>
            <person name="Todd R.B."/>
            <person name="Tsang A."/>
            <person name="Unkles S.E."/>
            <person name="van de Wiele N."/>
            <person name="van Rossen-Uffink D."/>
            <person name="Oliveira J.V."/>
            <person name="Vesth T.C."/>
            <person name="Visser J."/>
            <person name="Yu J.-H."/>
            <person name="Zhou M."/>
            <person name="Andersen M.R."/>
            <person name="Archer D.B."/>
            <person name="Baker S.E."/>
            <person name="Benoit I."/>
            <person name="Brakhage A.A."/>
            <person name="Braus G.H."/>
            <person name="Fischer R."/>
            <person name="Frisvad J.C."/>
            <person name="Goldman G.H."/>
            <person name="Houbraken J."/>
            <person name="Oakley B."/>
            <person name="Pocsi I."/>
            <person name="Scazzocchio C."/>
            <person name="Seiboth B."/>
            <person name="vanKuyk P.A."/>
            <person name="Wortman J."/>
            <person name="Dyer P.S."/>
            <person name="Grigoriev I.V."/>
        </authorList>
    </citation>
    <scope>NUCLEOTIDE SEQUENCE [LARGE SCALE GENOMIC DNA]</scope>
    <source>
        <strain evidence="7">CBS 506.65</strain>
    </source>
</reference>
<evidence type="ECO:0000256" key="4">
    <source>
        <dbReference type="ARBA" id="ARBA00023136"/>
    </source>
</evidence>
<dbReference type="GeneID" id="34611693"/>
<feature type="transmembrane region" description="Helical" evidence="5">
    <location>
        <begin position="292"/>
        <end position="310"/>
    </location>
</feature>
<evidence type="ECO:0000313" key="7">
    <source>
        <dbReference type="Proteomes" id="UP000184188"/>
    </source>
</evidence>
<dbReference type="EMBL" id="KV878357">
    <property type="protein sequence ID" value="OJJ42679.1"/>
    <property type="molecule type" value="Genomic_DNA"/>
</dbReference>
<dbReference type="VEuPathDB" id="FungiDB:ASPZODRAFT_147092"/>
<comment type="subcellular location">
    <subcellularLocation>
        <location evidence="1">Membrane</location>
        <topology evidence="1">Multi-pass membrane protein</topology>
    </subcellularLocation>
</comment>
<dbReference type="InterPro" id="IPR051617">
    <property type="entry name" value="UNC-93-like_regulator"/>
</dbReference>